<dbReference type="PANTHER" id="PTHR43828:SF15">
    <property type="entry name" value="TRANSCRIPTION FACTOR MBP1"/>
    <property type="match status" value="1"/>
</dbReference>
<dbReference type="SMART" id="SM01252">
    <property type="entry name" value="KilA-N"/>
    <property type="match status" value="1"/>
</dbReference>
<evidence type="ECO:0000256" key="4">
    <source>
        <dbReference type="ARBA" id="ARBA00054211"/>
    </source>
</evidence>
<keyword evidence="1" id="KW-0677">Repeat</keyword>
<dbReference type="OrthoDB" id="6718656at2759"/>
<feature type="compositionally biased region" description="Polar residues" evidence="7">
    <location>
        <begin position="211"/>
        <end position="223"/>
    </location>
</feature>
<gene>
    <name evidence="9" type="ORF">C6P45_001632</name>
</gene>
<dbReference type="SUPFAM" id="SSF48403">
    <property type="entry name" value="Ankyrin repeat"/>
    <property type="match status" value="1"/>
</dbReference>
<feature type="repeat" description="ANK" evidence="6">
    <location>
        <begin position="505"/>
        <end position="537"/>
    </location>
</feature>
<sequence>MSDQIYSAKYSGVDVYEFIHPTGSIMKRKKDDWVNATHILKAANFAKARRTRILEKEVLKETHEKVQGGFGKYQGTWVPLELAEKLAAKFNVYDELKPLFDFRHVPGMESPPPAPKHHHTSRNDSKKKATKSVSMSALTDKKKGKDDTKATGKSNVLAKDVSIDSTTSTNGTNPVVRRRGRPPKSLQNKRILGTGADLQRTQSEMVFPKSRNGNSTTIKVSEGSSTRMLALDQAKSNIIQYKPQFKEIDIDDGLSSDIEPQGNEPTMNKNQSNNGTNSQITRTEPTLSVASSPSLPTSPSEFSDVNPFEQQRFGGIGTSPILSSIPKYPVQLRPPSTDINDKVNKYLSKLVDYFISNEVRQNKPVPQELLEPPANSSPYIDAPIDPELHTAFHWACSMGNLSIIEALNDVGVSPRSLNAKGQTPLMRSAMFHNSYTLRTFPRIFQLLHETVFDVDSNLQTVIHHIIKRKSTTPSAVYYLEILLSKIKDFAPQYRIELLLNVQDNNGDTALHIAARNNDKPFFDILVHSGALTTILNKEELTPDAIMNTHYQEQLNQLDNNAVGNISGPRSVSNRSHNVLNLEGSVMSPNDFMMYPSQAATVLSRGLPKIITSMKDLAEQYNENQKNQDKEAKNLGNTIEFIKTNIKGINSRTIEMLNNDNKKELKSTNKNPAILLAPCIRENERLASEVSKRKQKLKDDMNKRQRIFLNKYLQNNPTSSSDTINENNENRFKLAVELTLLQERRKRKINEVVTVVEDNLKVHKYRKMISEGTEIAIPDVDNCLDVILQTLTKGNS</sequence>
<dbReference type="EMBL" id="PUHR01000018">
    <property type="protein sequence ID" value="KAG0670867.1"/>
    <property type="molecule type" value="Genomic_DNA"/>
</dbReference>
<dbReference type="GO" id="GO:0033309">
    <property type="term" value="C:SBF transcription complex"/>
    <property type="evidence" value="ECO:0007669"/>
    <property type="project" value="TreeGrafter"/>
</dbReference>
<dbReference type="Proteomes" id="UP000750334">
    <property type="component" value="Unassembled WGS sequence"/>
</dbReference>
<evidence type="ECO:0000256" key="5">
    <source>
        <dbReference type="ARBA" id="ARBA00073969"/>
    </source>
</evidence>
<feature type="compositionally biased region" description="Basic and acidic residues" evidence="7">
    <location>
        <begin position="139"/>
        <end position="150"/>
    </location>
</feature>
<dbReference type="InterPro" id="IPR018004">
    <property type="entry name" value="KilA/APSES_HTH"/>
</dbReference>
<feature type="compositionally biased region" description="Polar residues" evidence="7">
    <location>
        <begin position="263"/>
        <end position="302"/>
    </location>
</feature>
<keyword evidence="2 6" id="KW-0040">ANK repeat</keyword>
<dbReference type="GO" id="GO:0030907">
    <property type="term" value="C:MBF transcription complex"/>
    <property type="evidence" value="ECO:0007669"/>
    <property type="project" value="UniProtKB-ARBA"/>
</dbReference>
<keyword evidence="3" id="KW-0238">DNA-binding</keyword>
<evidence type="ECO:0000256" key="6">
    <source>
        <dbReference type="PROSITE-ProRule" id="PRU00023"/>
    </source>
</evidence>
<dbReference type="PANTHER" id="PTHR43828">
    <property type="entry name" value="ASPARAGINASE"/>
    <property type="match status" value="1"/>
</dbReference>
<feature type="compositionally biased region" description="Polar residues" evidence="7">
    <location>
        <begin position="163"/>
        <end position="173"/>
    </location>
</feature>
<dbReference type="SMART" id="SM00248">
    <property type="entry name" value="ANK"/>
    <property type="match status" value="3"/>
</dbReference>
<dbReference type="Pfam" id="PF00023">
    <property type="entry name" value="Ank"/>
    <property type="match status" value="1"/>
</dbReference>
<dbReference type="FunFam" id="3.10.260.10:FF:000004">
    <property type="entry name" value="Transcription factor MBP1"/>
    <property type="match status" value="1"/>
</dbReference>
<evidence type="ECO:0000256" key="3">
    <source>
        <dbReference type="ARBA" id="ARBA00023125"/>
    </source>
</evidence>
<dbReference type="PROSITE" id="PS51299">
    <property type="entry name" value="HTH_APSES"/>
    <property type="match status" value="1"/>
</dbReference>
<keyword evidence="10" id="KW-1185">Reference proteome</keyword>
<accession>A0A9P7BBP3</accession>
<dbReference type="Gene3D" id="1.25.40.20">
    <property type="entry name" value="Ankyrin repeat-containing domain"/>
    <property type="match status" value="1"/>
</dbReference>
<dbReference type="SUPFAM" id="SSF54616">
    <property type="entry name" value="DNA-binding domain of Mlu1-box binding protein MBP1"/>
    <property type="match status" value="1"/>
</dbReference>
<evidence type="ECO:0000259" key="8">
    <source>
        <dbReference type="PROSITE" id="PS51299"/>
    </source>
</evidence>
<evidence type="ECO:0000256" key="7">
    <source>
        <dbReference type="SAM" id="MobiDB-lite"/>
    </source>
</evidence>
<comment type="caution">
    <text evidence="9">The sequence shown here is derived from an EMBL/GenBank/DDBJ whole genome shotgun (WGS) entry which is preliminary data.</text>
</comment>
<dbReference type="GO" id="GO:0003677">
    <property type="term" value="F:DNA binding"/>
    <property type="evidence" value="ECO:0007669"/>
    <property type="project" value="UniProtKB-KW"/>
</dbReference>
<dbReference type="PROSITE" id="PS50088">
    <property type="entry name" value="ANK_REPEAT"/>
    <property type="match status" value="1"/>
</dbReference>
<dbReference type="AlphaFoldDB" id="A0A9P7BBP3"/>
<dbReference type="GO" id="GO:0001228">
    <property type="term" value="F:DNA-binding transcription activator activity, RNA polymerase II-specific"/>
    <property type="evidence" value="ECO:0007669"/>
    <property type="project" value="UniProtKB-ARBA"/>
</dbReference>
<dbReference type="Pfam" id="PF04383">
    <property type="entry name" value="KilA-N"/>
    <property type="match status" value="1"/>
</dbReference>
<dbReference type="InterPro" id="IPR036770">
    <property type="entry name" value="Ankyrin_rpt-contain_sf"/>
</dbReference>
<proteinExistence type="predicted"/>
<name>A0A9P7BBP3_MAUEX</name>
<protein>
    <recommendedName>
        <fullName evidence="5">Transcription factor MBP1</fullName>
    </recommendedName>
</protein>
<evidence type="ECO:0000256" key="2">
    <source>
        <dbReference type="ARBA" id="ARBA00023043"/>
    </source>
</evidence>
<comment type="function">
    <text evidence="4">Binds to MCB elements (Mlu I cell cycle box) found in the promoter of most DNA synthesis genes. Transcriptional activation by MBF has an important role in the transition from G1 to S phase. It may have a dual role in that it behaves as an activator of transcription at the G1-S boundary and as a repressor during other stages of the cell cycle.</text>
</comment>
<reference evidence="9 10" key="1">
    <citation type="submission" date="2020-11" db="EMBL/GenBank/DDBJ databases">
        <title>Kefir isolates.</title>
        <authorList>
            <person name="Marcisauskas S."/>
            <person name="Kim Y."/>
            <person name="Blasche S."/>
        </authorList>
    </citation>
    <scope>NUCLEOTIDE SEQUENCE [LARGE SCALE GENOMIC DNA]</scope>
    <source>
        <strain evidence="9 10">OG2</strain>
    </source>
</reference>
<evidence type="ECO:0000313" key="10">
    <source>
        <dbReference type="Proteomes" id="UP000750334"/>
    </source>
</evidence>
<feature type="region of interest" description="Disordered" evidence="7">
    <location>
        <begin position="252"/>
        <end position="302"/>
    </location>
</feature>
<dbReference type="InterPro" id="IPR002110">
    <property type="entry name" value="Ankyrin_rpt"/>
</dbReference>
<feature type="region of interest" description="Disordered" evidence="7">
    <location>
        <begin position="107"/>
        <end position="223"/>
    </location>
</feature>
<dbReference type="InterPro" id="IPR051642">
    <property type="entry name" value="SWI6-like"/>
</dbReference>
<organism evidence="9 10">
    <name type="scientific">Maudiozyma exigua</name>
    <name type="common">Yeast</name>
    <name type="synonym">Kazachstania exigua</name>
    <dbReference type="NCBI Taxonomy" id="34358"/>
    <lineage>
        <taxon>Eukaryota</taxon>
        <taxon>Fungi</taxon>
        <taxon>Dikarya</taxon>
        <taxon>Ascomycota</taxon>
        <taxon>Saccharomycotina</taxon>
        <taxon>Saccharomycetes</taxon>
        <taxon>Saccharomycetales</taxon>
        <taxon>Saccharomycetaceae</taxon>
        <taxon>Maudiozyma</taxon>
    </lineage>
</organism>
<evidence type="ECO:0000313" key="9">
    <source>
        <dbReference type="EMBL" id="KAG0670867.1"/>
    </source>
</evidence>
<dbReference type="Gene3D" id="3.10.260.10">
    <property type="entry name" value="Transcription regulator HTH, APSES-type DNA-binding domain"/>
    <property type="match status" value="1"/>
</dbReference>
<dbReference type="PROSITE" id="PS50297">
    <property type="entry name" value="ANK_REP_REGION"/>
    <property type="match status" value="1"/>
</dbReference>
<dbReference type="InterPro" id="IPR003163">
    <property type="entry name" value="Tscrpt_reg_HTH_APSES-type"/>
</dbReference>
<dbReference type="InterPro" id="IPR036887">
    <property type="entry name" value="HTH_APSES_sf"/>
</dbReference>
<feature type="domain" description="HTH APSES-type" evidence="8">
    <location>
        <begin position="5"/>
        <end position="112"/>
    </location>
</feature>
<evidence type="ECO:0000256" key="1">
    <source>
        <dbReference type="ARBA" id="ARBA00022737"/>
    </source>
</evidence>